<proteinExistence type="predicted"/>
<keyword evidence="3" id="KW-1185">Reference proteome</keyword>
<dbReference type="Proteomes" id="UP000250043">
    <property type="component" value="Unassembled WGS sequence"/>
</dbReference>
<evidence type="ECO:0000313" key="3">
    <source>
        <dbReference type="Proteomes" id="UP000250043"/>
    </source>
</evidence>
<organism evidence="2 3">
    <name type="scientific">Obba rivulosa</name>
    <dbReference type="NCBI Taxonomy" id="1052685"/>
    <lineage>
        <taxon>Eukaryota</taxon>
        <taxon>Fungi</taxon>
        <taxon>Dikarya</taxon>
        <taxon>Basidiomycota</taxon>
        <taxon>Agaricomycotina</taxon>
        <taxon>Agaricomycetes</taxon>
        <taxon>Polyporales</taxon>
        <taxon>Gelatoporiaceae</taxon>
        <taxon>Obba</taxon>
    </lineage>
</organism>
<feature type="compositionally biased region" description="Basic and acidic residues" evidence="1">
    <location>
        <begin position="81"/>
        <end position="93"/>
    </location>
</feature>
<name>A0A8E2AR28_9APHY</name>
<evidence type="ECO:0000256" key="1">
    <source>
        <dbReference type="SAM" id="MobiDB-lite"/>
    </source>
</evidence>
<dbReference type="EMBL" id="KV722529">
    <property type="protein sequence ID" value="OCH86414.1"/>
    <property type="molecule type" value="Genomic_DNA"/>
</dbReference>
<protein>
    <submittedName>
        <fullName evidence="2">Uncharacterized protein</fullName>
    </submittedName>
</protein>
<feature type="region of interest" description="Disordered" evidence="1">
    <location>
        <begin position="71"/>
        <end position="104"/>
    </location>
</feature>
<evidence type="ECO:0000313" key="2">
    <source>
        <dbReference type="EMBL" id="OCH86414.1"/>
    </source>
</evidence>
<dbReference type="AlphaFoldDB" id="A0A8E2AR28"/>
<reference evidence="2 3" key="1">
    <citation type="submission" date="2016-07" db="EMBL/GenBank/DDBJ databases">
        <title>Draft genome of the white-rot fungus Obba rivulosa 3A-2.</title>
        <authorList>
            <consortium name="DOE Joint Genome Institute"/>
            <person name="Miettinen O."/>
            <person name="Riley R."/>
            <person name="Acob R."/>
            <person name="Barry K."/>
            <person name="Cullen D."/>
            <person name="De Vries R."/>
            <person name="Hainaut M."/>
            <person name="Hatakka A."/>
            <person name="Henrissat B."/>
            <person name="Hilden K."/>
            <person name="Kuo R."/>
            <person name="Labutti K."/>
            <person name="Lipzen A."/>
            <person name="Makela M.R."/>
            <person name="Sandor L."/>
            <person name="Spatafora J.W."/>
            <person name="Grigoriev I.V."/>
            <person name="Hibbett D.S."/>
        </authorList>
    </citation>
    <scope>NUCLEOTIDE SEQUENCE [LARGE SCALE GENOMIC DNA]</scope>
    <source>
        <strain evidence="2 3">3A-2</strain>
    </source>
</reference>
<gene>
    <name evidence="2" type="ORF">OBBRIDRAFT_241511</name>
</gene>
<accession>A0A8E2AR28</accession>
<sequence length="184" mass="20824">MCSGGIGSASHQWRVLVMLHVVARPKISHTAPILINCAEKLSTRHPQTTYDRLMQCSEIDSVLPRRLVQQKANQRRYMSMKRREERKKTKGLEPEATAKPGDAVQGTRRDLQRWLARLLLALGSCTRSDLGARGLHSHGALAHPLRSKPPARTLLLDDNRVLHPVAVNLEIRHRCWTWASRALL</sequence>